<dbReference type="PANTHER" id="PTHR45138">
    <property type="entry name" value="REGULATORY COMPONENTS OF SENSORY TRANSDUCTION SYSTEM"/>
    <property type="match status" value="1"/>
</dbReference>
<feature type="transmembrane region" description="Helical" evidence="1">
    <location>
        <begin position="125"/>
        <end position="143"/>
    </location>
</feature>
<organism evidence="3 4">
    <name type="scientific">Mycolicibacterium neoaurum</name>
    <name type="common">Mycobacterium neoaurum</name>
    <dbReference type="NCBI Taxonomy" id="1795"/>
    <lineage>
        <taxon>Bacteria</taxon>
        <taxon>Bacillati</taxon>
        <taxon>Actinomycetota</taxon>
        <taxon>Actinomycetes</taxon>
        <taxon>Mycobacteriales</taxon>
        <taxon>Mycobacteriaceae</taxon>
        <taxon>Mycolicibacterium</taxon>
    </lineage>
</organism>
<dbReference type="PANTHER" id="PTHR45138:SF9">
    <property type="entry name" value="DIGUANYLATE CYCLASE DGCM-RELATED"/>
    <property type="match status" value="1"/>
</dbReference>
<dbReference type="GO" id="GO:0052621">
    <property type="term" value="F:diguanylate cyclase activity"/>
    <property type="evidence" value="ECO:0007669"/>
    <property type="project" value="TreeGrafter"/>
</dbReference>
<proteinExistence type="predicted"/>
<feature type="transmembrane region" description="Helical" evidence="1">
    <location>
        <begin position="176"/>
        <end position="198"/>
    </location>
</feature>
<dbReference type="InterPro" id="IPR000160">
    <property type="entry name" value="GGDEF_dom"/>
</dbReference>
<dbReference type="NCBIfam" id="TIGR00254">
    <property type="entry name" value="GGDEF"/>
    <property type="match status" value="1"/>
</dbReference>
<keyword evidence="1" id="KW-1133">Transmembrane helix</keyword>
<feature type="transmembrane region" description="Helical" evidence="1">
    <location>
        <begin position="100"/>
        <end position="118"/>
    </location>
</feature>
<keyword evidence="1" id="KW-0812">Transmembrane</keyword>
<gene>
    <name evidence="3" type="ORF">BN1047_03326</name>
</gene>
<dbReference type="InterPro" id="IPR043128">
    <property type="entry name" value="Rev_trsase/Diguanyl_cyclase"/>
</dbReference>
<evidence type="ECO:0000256" key="1">
    <source>
        <dbReference type="SAM" id="Phobius"/>
    </source>
</evidence>
<evidence type="ECO:0000259" key="2">
    <source>
        <dbReference type="PROSITE" id="PS50887"/>
    </source>
</evidence>
<accession>A0AAV2WMT2</accession>
<dbReference type="AlphaFoldDB" id="A0AAV2WMT2"/>
<dbReference type="Gene3D" id="3.30.70.270">
    <property type="match status" value="1"/>
</dbReference>
<dbReference type="InterPro" id="IPR029787">
    <property type="entry name" value="Nucleotide_cyclase"/>
</dbReference>
<evidence type="ECO:0000313" key="4">
    <source>
        <dbReference type="Proteomes" id="UP000028864"/>
    </source>
</evidence>
<dbReference type="SMART" id="SM00267">
    <property type="entry name" value="GGDEF"/>
    <property type="match status" value="1"/>
</dbReference>
<evidence type="ECO:0000313" key="3">
    <source>
        <dbReference type="EMBL" id="CDQ45430.1"/>
    </source>
</evidence>
<dbReference type="Proteomes" id="UP000028864">
    <property type="component" value="Unassembled WGS sequence"/>
</dbReference>
<reference evidence="3" key="2">
    <citation type="submission" date="2015-09" db="EMBL/GenBank/DDBJ databases">
        <title>Draft genome sequence of Mycobacterium neoaurum DSM 44074.</title>
        <authorList>
            <person name="Croce O."/>
            <person name="Robert C."/>
            <person name="Raoult D."/>
            <person name="Drancourt M."/>
        </authorList>
    </citation>
    <scope>NUCLEOTIDE SEQUENCE</scope>
    <source>
        <strain evidence="3">DSM 44074</strain>
    </source>
</reference>
<feature type="domain" description="GGDEF" evidence="2">
    <location>
        <begin position="239"/>
        <end position="374"/>
    </location>
</feature>
<sequence>MDLLNTLNGAMTVVGTPSRQWLARTHHYEWITDYLAARGATGAVRVVMAIIPASLAICLLVLLRSVDAPRPGVPTAMMWAAFCGGVAGSILWASRWPSRHQSLAFALVTNASVALACLSFSDPQGALLGCVAFATCAAYIGFFHSTVLVVYNFVVASTVAIVIASRIVATGHIGLAAVDLFLVTQINIVMPIAIHLLIRSLGVDLERAGRDSLTGLLNRRSFDRYAARMLDESDIDPDAHLVVVMIDLDNFKRLNDTRGHQAGDDALVAVGRALGQAVADIVAIVARTGGEEFVVAAEWPTDDPGPLAQRFCDGIADLPMSITASVGTASVPIRSLRRGAGHLQARVNQLVGAADDAMYEAKRAGGNRYHHSTAH</sequence>
<feature type="transmembrane region" description="Helical" evidence="1">
    <location>
        <begin position="43"/>
        <end position="63"/>
    </location>
</feature>
<dbReference type="InterPro" id="IPR050469">
    <property type="entry name" value="Diguanylate_Cyclase"/>
</dbReference>
<reference evidence="3" key="1">
    <citation type="submission" date="2014-05" db="EMBL/GenBank/DDBJ databases">
        <authorList>
            <person name="Urmite Genomes"/>
        </authorList>
    </citation>
    <scope>NUCLEOTIDE SEQUENCE</scope>
    <source>
        <strain evidence="3">DSM 44074</strain>
    </source>
</reference>
<feature type="transmembrane region" description="Helical" evidence="1">
    <location>
        <begin position="149"/>
        <end position="169"/>
    </location>
</feature>
<name>A0AAV2WMT2_MYCNE</name>
<dbReference type="PROSITE" id="PS50887">
    <property type="entry name" value="GGDEF"/>
    <property type="match status" value="1"/>
</dbReference>
<dbReference type="Pfam" id="PF00990">
    <property type="entry name" value="GGDEF"/>
    <property type="match status" value="1"/>
</dbReference>
<protein>
    <submittedName>
        <fullName evidence="3">Diguanylate cyclase</fullName>
    </submittedName>
</protein>
<feature type="transmembrane region" description="Helical" evidence="1">
    <location>
        <begin position="75"/>
        <end position="94"/>
    </location>
</feature>
<keyword evidence="1" id="KW-0472">Membrane</keyword>
<dbReference type="CDD" id="cd01949">
    <property type="entry name" value="GGDEF"/>
    <property type="match status" value="1"/>
</dbReference>
<dbReference type="SUPFAM" id="SSF55073">
    <property type="entry name" value="Nucleotide cyclase"/>
    <property type="match status" value="1"/>
</dbReference>
<dbReference type="RefSeq" id="WP_234411637.1">
    <property type="nucleotide sequence ID" value="NZ_JAKNRE010000001.1"/>
</dbReference>
<dbReference type="EMBL" id="LK021339">
    <property type="protein sequence ID" value="CDQ45430.1"/>
    <property type="molecule type" value="Genomic_DNA"/>
</dbReference>